<reference evidence="2 3" key="1">
    <citation type="submission" date="2016-03" db="EMBL/GenBank/DDBJ databases">
        <title>Genome sequencing of Devosia sp. S37.</title>
        <authorList>
            <person name="Mohd Nor M."/>
        </authorList>
    </citation>
    <scope>NUCLEOTIDE SEQUENCE [LARGE SCALE GENOMIC DNA]</scope>
    <source>
        <strain evidence="2 3">S37</strain>
    </source>
</reference>
<dbReference type="PANTHER" id="PTHR10953">
    <property type="entry name" value="UBIQUITIN-ACTIVATING ENZYME E1"/>
    <property type="match status" value="1"/>
</dbReference>
<dbReference type="Gene3D" id="3.40.50.720">
    <property type="entry name" value="NAD(P)-binding Rossmann-like Domain"/>
    <property type="match status" value="1"/>
</dbReference>
<dbReference type="GO" id="GO:0042292">
    <property type="term" value="F:URM1 activating enzyme activity"/>
    <property type="evidence" value="ECO:0007669"/>
    <property type="project" value="TreeGrafter"/>
</dbReference>
<evidence type="ECO:0000313" key="2">
    <source>
        <dbReference type="EMBL" id="OAM83692.1"/>
    </source>
</evidence>
<dbReference type="Pfam" id="PF00899">
    <property type="entry name" value="ThiF"/>
    <property type="match status" value="1"/>
</dbReference>
<dbReference type="PROSITE" id="PS50206">
    <property type="entry name" value="RHODANESE_3"/>
    <property type="match status" value="1"/>
</dbReference>
<dbReference type="PANTHER" id="PTHR10953:SF102">
    <property type="entry name" value="ADENYLYLTRANSFERASE AND SULFURTRANSFERASE MOCS3"/>
    <property type="match status" value="1"/>
</dbReference>
<dbReference type="GO" id="GO:0016779">
    <property type="term" value="F:nucleotidyltransferase activity"/>
    <property type="evidence" value="ECO:0007669"/>
    <property type="project" value="TreeGrafter"/>
</dbReference>
<dbReference type="AlphaFoldDB" id="A0A178I475"/>
<sequence length="324" mass="33078">MTDRYIRQMTLTEIGAPGQARLAAATVLVVGAGGLGSSVLQILAGAGVGGILIVDHDHVDISNLHRQPLYGMDDVGALKAEAARDAVLRINPDIVTTAKSERLTPANAPALIEKANIVIDAADNFAVTYMLSDSCLAAGKPLISASVVGLSGYVGAYCGGAPSYRAVFPDVPEVAGSCASIGVLGSAVAILGSLQGHLALHVLLDLKPSVLGRVVSFDGHALQFGGFGFADCPEPQHTAPFIGVADLEPEDIIVDLRGAAEAPMLPRSDALRVAPADVDLLAAADGGGRIVLCCRSGQRALRAAGRLQAMGRLNLALVALGDPS</sequence>
<dbReference type="SUPFAM" id="SSF52821">
    <property type="entry name" value="Rhodanese/Cell cycle control phosphatase"/>
    <property type="match status" value="1"/>
</dbReference>
<dbReference type="Proteomes" id="UP000078389">
    <property type="component" value="Unassembled WGS sequence"/>
</dbReference>
<dbReference type="InterPro" id="IPR001763">
    <property type="entry name" value="Rhodanese-like_dom"/>
</dbReference>
<dbReference type="CDD" id="cd00757">
    <property type="entry name" value="ThiF_MoeB_HesA_family"/>
    <property type="match status" value="1"/>
</dbReference>
<organism evidence="2 3">
    <name type="scientific">Devosia elaeis</name>
    <dbReference type="NCBI Taxonomy" id="1770058"/>
    <lineage>
        <taxon>Bacteria</taxon>
        <taxon>Pseudomonadati</taxon>
        <taxon>Pseudomonadota</taxon>
        <taxon>Alphaproteobacteria</taxon>
        <taxon>Hyphomicrobiales</taxon>
        <taxon>Devosiaceae</taxon>
        <taxon>Devosia</taxon>
    </lineage>
</organism>
<keyword evidence="3" id="KW-1185">Reference proteome</keyword>
<protein>
    <submittedName>
        <fullName evidence="2">Thiamine biosynthesis protein ThiF</fullName>
    </submittedName>
</protein>
<dbReference type="InterPro" id="IPR035985">
    <property type="entry name" value="Ubiquitin-activating_enz"/>
</dbReference>
<proteinExistence type="predicted"/>
<evidence type="ECO:0000313" key="3">
    <source>
        <dbReference type="Proteomes" id="UP000078389"/>
    </source>
</evidence>
<comment type="caution">
    <text evidence="2">The sequence shown here is derived from an EMBL/GenBank/DDBJ whole genome shotgun (WGS) entry which is preliminary data.</text>
</comment>
<dbReference type="EMBL" id="LVVY01000006">
    <property type="protein sequence ID" value="OAM83692.1"/>
    <property type="molecule type" value="Genomic_DNA"/>
</dbReference>
<evidence type="ECO:0000259" key="1">
    <source>
        <dbReference type="PROSITE" id="PS50206"/>
    </source>
</evidence>
<dbReference type="STRING" id="1770058.A3840_00905"/>
<feature type="domain" description="Rhodanese" evidence="1">
    <location>
        <begin position="285"/>
        <end position="318"/>
    </location>
</feature>
<dbReference type="InterPro" id="IPR045886">
    <property type="entry name" value="ThiF/MoeB/HesA"/>
</dbReference>
<name>A0A178I475_9HYPH</name>
<accession>A0A178I475</accession>
<dbReference type="InterPro" id="IPR000594">
    <property type="entry name" value="ThiF_NAD_FAD-bd"/>
</dbReference>
<dbReference type="OrthoDB" id="9804286at2"/>
<dbReference type="RefSeq" id="WP_067450503.1">
    <property type="nucleotide sequence ID" value="NZ_LVVY01000006.1"/>
</dbReference>
<dbReference type="GO" id="GO:0005737">
    <property type="term" value="C:cytoplasm"/>
    <property type="evidence" value="ECO:0007669"/>
    <property type="project" value="TreeGrafter"/>
</dbReference>
<dbReference type="GO" id="GO:0004792">
    <property type="term" value="F:thiosulfate-cyanide sulfurtransferase activity"/>
    <property type="evidence" value="ECO:0007669"/>
    <property type="project" value="TreeGrafter"/>
</dbReference>
<dbReference type="SUPFAM" id="SSF69572">
    <property type="entry name" value="Activating enzymes of the ubiquitin-like proteins"/>
    <property type="match status" value="1"/>
</dbReference>
<dbReference type="InterPro" id="IPR036873">
    <property type="entry name" value="Rhodanese-like_dom_sf"/>
</dbReference>
<gene>
    <name evidence="2" type="ORF">A3840_00905</name>
</gene>